<dbReference type="Proteomes" id="UP001162164">
    <property type="component" value="Unassembled WGS sequence"/>
</dbReference>
<accession>A0ABQ9K397</accession>
<evidence type="ECO:0000313" key="2">
    <source>
        <dbReference type="Proteomes" id="UP001162164"/>
    </source>
</evidence>
<dbReference type="EMBL" id="JAPWTJ010000040">
    <property type="protein sequence ID" value="KAJ8984324.1"/>
    <property type="molecule type" value="Genomic_DNA"/>
</dbReference>
<keyword evidence="2" id="KW-1185">Reference proteome</keyword>
<reference evidence="1" key="1">
    <citation type="journal article" date="2023" name="Insect Mol. Biol.">
        <title>Genome sequencing provides insights into the evolution of gene families encoding plant cell wall-degrading enzymes in longhorned beetles.</title>
        <authorList>
            <person name="Shin N.R."/>
            <person name="Okamura Y."/>
            <person name="Kirsch R."/>
            <person name="Pauchet Y."/>
        </authorList>
    </citation>
    <scope>NUCLEOTIDE SEQUENCE</scope>
    <source>
        <strain evidence="1">MMC_N1</strain>
    </source>
</reference>
<sequence>MVQMIKENGKLGYIKMKSIINSFQCSGLIHQPLKEVLKFYSETVQMYWKFYPGSQPIFKYIVINYLKVLPKNQEQNFLLFVYLIMI</sequence>
<comment type="caution">
    <text evidence="1">The sequence shown here is derived from an EMBL/GenBank/DDBJ whole genome shotgun (WGS) entry which is preliminary data.</text>
</comment>
<organism evidence="1 2">
    <name type="scientific">Molorchus minor</name>
    <dbReference type="NCBI Taxonomy" id="1323400"/>
    <lineage>
        <taxon>Eukaryota</taxon>
        <taxon>Metazoa</taxon>
        <taxon>Ecdysozoa</taxon>
        <taxon>Arthropoda</taxon>
        <taxon>Hexapoda</taxon>
        <taxon>Insecta</taxon>
        <taxon>Pterygota</taxon>
        <taxon>Neoptera</taxon>
        <taxon>Endopterygota</taxon>
        <taxon>Coleoptera</taxon>
        <taxon>Polyphaga</taxon>
        <taxon>Cucujiformia</taxon>
        <taxon>Chrysomeloidea</taxon>
        <taxon>Cerambycidae</taxon>
        <taxon>Lamiinae</taxon>
        <taxon>Monochamini</taxon>
        <taxon>Molorchus</taxon>
    </lineage>
</organism>
<protein>
    <submittedName>
        <fullName evidence="1">Uncharacterized protein</fullName>
    </submittedName>
</protein>
<gene>
    <name evidence="1" type="ORF">NQ317_012543</name>
</gene>
<proteinExistence type="predicted"/>
<name>A0ABQ9K397_9CUCU</name>
<evidence type="ECO:0000313" key="1">
    <source>
        <dbReference type="EMBL" id="KAJ8984324.1"/>
    </source>
</evidence>